<gene>
    <name evidence="2" type="ORF">GKC49_17145</name>
</gene>
<accession>A0A7X2SWM3</accession>
<evidence type="ECO:0000259" key="1">
    <source>
        <dbReference type="Pfam" id="PF04851"/>
    </source>
</evidence>
<sequence>MRGFQQKAIQLANQSLSQSGKALLLMAPGSGKSLVASEIAQLYMQNGQVLIVVDLRVIAAQLQYQLGMLNIESR</sequence>
<dbReference type="AlphaFoldDB" id="A0A7X2SWM3"/>
<dbReference type="GO" id="GO:0005524">
    <property type="term" value="F:ATP binding"/>
    <property type="evidence" value="ECO:0007669"/>
    <property type="project" value="InterPro"/>
</dbReference>
<organism evidence="2 3">
    <name type="scientific">Enterobacter agglomerans</name>
    <name type="common">Erwinia herbicola</name>
    <name type="synonym">Pantoea agglomerans</name>
    <dbReference type="NCBI Taxonomy" id="549"/>
    <lineage>
        <taxon>Bacteria</taxon>
        <taxon>Pseudomonadati</taxon>
        <taxon>Pseudomonadota</taxon>
        <taxon>Gammaproteobacteria</taxon>
        <taxon>Enterobacterales</taxon>
        <taxon>Erwiniaceae</taxon>
        <taxon>Pantoea</taxon>
        <taxon>Pantoea agglomerans group</taxon>
    </lineage>
</organism>
<dbReference type="InterPro" id="IPR027417">
    <property type="entry name" value="P-loop_NTPase"/>
</dbReference>
<feature type="domain" description="Helicase/UvrB N-terminal" evidence="1">
    <location>
        <begin position="2"/>
        <end position="63"/>
    </location>
</feature>
<dbReference type="GO" id="GO:0016787">
    <property type="term" value="F:hydrolase activity"/>
    <property type="evidence" value="ECO:0007669"/>
    <property type="project" value="InterPro"/>
</dbReference>
<dbReference type="InterPro" id="IPR006935">
    <property type="entry name" value="Helicase/UvrB_N"/>
</dbReference>
<reference evidence="2 3" key="1">
    <citation type="submission" date="2019-11" db="EMBL/GenBank/DDBJ databases">
        <title>Draft Genome Sequence of Plant Growth-Promoting Rhizosphere-Associated Bacteria.</title>
        <authorList>
            <person name="Vasilyev I.Y."/>
            <person name="Radchenko V."/>
            <person name="Ilnitskaya E.V."/>
        </authorList>
    </citation>
    <scope>NUCLEOTIDE SEQUENCE [LARGE SCALE GENOMIC DNA]</scope>
    <source>
        <strain evidence="2 3">VRA_MhP_f</strain>
    </source>
</reference>
<dbReference type="Pfam" id="PF04851">
    <property type="entry name" value="ResIII"/>
    <property type="match status" value="1"/>
</dbReference>
<feature type="non-terminal residue" evidence="2">
    <location>
        <position position="74"/>
    </location>
</feature>
<evidence type="ECO:0000313" key="3">
    <source>
        <dbReference type="Proteomes" id="UP000461948"/>
    </source>
</evidence>
<dbReference type="GO" id="GO:0003677">
    <property type="term" value="F:DNA binding"/>
    <property type="evidence" value="ECO:0007669"/>
    <property type="project" value="InterPro"/>
</dbReference>
<proteinExistence type="predicted"/>
<dbReference type="SUPFAM" id="SSF52540">
    <property type="entry name" value="P-loop containing nucleoside triphosphate hydrolases"/>
    <property type="match status" value="1"/>
</dbReference>
<dbReference type="Proteomes" id="UP000461948">
    <property type="component" value="Unassembled WGS sequence"/>
</dbReference>
<dbReference type="Gene3D" id="3.40.50.300">
    <property type="entry name" value="P-loop containing nucleotide triphosphate hydrolases"/>
    <property type="match status" value="1"/>
</dbReference>
<evidence type="ECO:0000313" key="2">
    <source>
        <dbReference type="EMBL" id="MSE16773.1"/>
    </source>
</evidence>
<name>A0A7X2SWM3_ENTAG</name>
<protein>
    <recommendedName>
        <fullName evidence="1">Helicase/UvrB N-terminal domain-containing protein</fullName>
    </recommendedName>
</protein>
<dbReference type="EMBL" id="WKLC01000847">
    <property type="protein sequence ID" value="MSE16773.1"/>
    <property type="molecule type" value="Genomic_DNA"/>
</dbReference>
<comment type="caution">
    <text evidence="2">The sequence shown here is derived from an EMBL/GenBank/DDBJ whole genome shotgun (WGS) entry which is preliminary data.</text>
</comment>